<comment type="similarity">
    <text evidence="2">Belongs to the NAD(P)-dependent epimerase/dehydratase family.</text>
</comment>
<accession>A0A1W6MY97</accession>
<keyword evidence="5" id="KW-1185">Reference proteome</keyword>
<dbReference type="EMBL" id="CP019948">
    <property type="protein sequence ID" value="ARN82562.1"/>
    <property type="molecule type" value="Genomic_DNA"/>
</dbReference>
<feature type="domain" description="NAD-dependent epimerase/dehydratase" evidence="3">
    <location>
        <begin position="3"/>
        <end position="235"/>
    </location>
</feature>
<dbReference type="Gene3D" id="3.40.50.720">
    <property type="entry name" value="NAD(P)-binding Rossmann-like Domain"/>
    <property type="match status" value="1"/>
</dbReference>
<evidence type="ECO:0000313" key="5">
    <source>
        <dbReference type="Proteomes" id="UP000193978"/>
    </source>
</evidence>
<sequence>MRIFISGVAGFLGSHLAESFLADGHEVIGCDNMLGGELDNVPAAVNYFQYDCCHHNSMVKITQGCDVVYHCAATAYEGLSVFSPHVVTQNIVTASVSLFSAAIANRVKRIVFCSSMARYGVNEVPFLESYTPRPQDPYGIGKVAAEQMLRNLCETHGVEYVIAVPHNIIGPRQKYDDPYRNVASIMMNLMMQGRQPTIYGDGTQMRCFSFIDDDIYCLKEMAYRSDIVGEVINIGPDEEFVTINDLANNIANLLQFNVDPIYMPGRPQEVKFATCSAEKARKVLGYKTKVKMKDGLQAMIDHIRRKGPRPFRYHLDLEIVNELTPRTWKEKLF</sequence>
<evidence type="ECO:0000256" key="1">
    <source>
        <dbReference type="ARBA" id="ARBA00005125"/>
    </source>
</evidence>
<dbReference type="PROSITE" id="PS00061">
    <property type="entry name" value="ADH_SHORT"/>
    <property type="match status" value="1"/>
</dbReference>
<organism evidence="4 5">
    <name type="scientific">Methylocystis bryophila</name>
    <dbReference type="NCBI Taxonomy" id="655015"/>
    <lineage>
        <taxon>Bacteria</taxon>
        <taxon>Pseudomonadati</taxon>
        <taxon>Pseudomonadota</taxon>
        <taxon>Alphaproteobacteria</taxon>
        <taxon>Hyphomicrobiales</taxon>
        <taxon>Methylocystaceae</taxon>
        <taxon>Methylocystis</taxon>
    </lineage>
</organism>
<dbReference type="RefSeq" id="WP_085772692.1">
    <property type="nucleotide sequence ID" value="NZ_AP027149.1"/>
</dbReference>
<name>A0A1W6MY97_9HYPH</name>
<gene>
    <name evidence="4" type="ORF">B1812_17370</name>
</gene>
<dbReference type="InterPro" id="IPR001509">
    <property type="entry name" value="Epimerase_deHydtase"/>
</dbReference>
<proteinExistence type="inferred from homology"/>
<dbReference type="STRING" id="655015.B1812_17370"/>
<comment type="pathway">
    <text evidence="1">Bacterial outer membrane biogenesis; LPS O-antigen biosynthesis.</text>
</comment>
<evidence type="ECO:0000256" key="2">
    <source>
        <dbReference type="ARBA" id="ARBA00007637"/>
    </source>
</evidence>
<reference evidence="4 5" key="1">
    <citation type="submission" date="2017-02" db="EMBL/GenBank/DDBJ databases">
        <authorList>
            <person name="Peterson S.W."/>
        </authorList>
    </citation>
    <scope>NUCLEOTIDE SEQUENCE [LARGE SCALE GENOMIC DNA]</scope>
    <source>
        <strain evidence="4 5">S285</strain>
    </source>
</reference>
<dbReference type="InterPro" id="IPR020904">
    <property type="entry name" value="Sc_DH/Rdtase_CS"/>
</dbReference>
<evidence type="ECO:0000313" key="4">
    <source>
        <dbReference type="EMBL" id="ARN82562.1"/>
    </source>
</evidence>
<protein>
    <submittedName>
        <fullName evidence="4">Epimerase</fullName>
    </submittedName>
</protein>
<evidence type="ECO:0000259" key="3">
    <source>
        <dbReference type="Pfam" id="PF01370"/>
    </source>
</evidence>
<dbReference type="Proteomes" id="UP000193978">
    <property type="component" value="Chromosome"/>
</dbReference>
<dbReference type="Pfam" id="PF01370">
    <property type="entry name" value="Epimerase"/>
    <property type="match status" value="1"/>
</dbReference>
<dbReference type="KEGG" id="mbry:B1812_17370"/>
<dbReference type="AlphaFoldDB" id="A0A1W6MY97"/>
<dbReference type="SUPFAM" id="SSF51735">
    <property type="entry name" value="NAD(P)-binding Rossmann-fold domains"/>
    <property type="match status" value="1"/>
</dbReference>
<dbReference type="Gene3D" id="3.90.25.10">
    <property type="entry name" value="UDP-galactose 4-epimerase, domain 1"/>
    <property type="match status" value="1"/>
</dbReference>
<dbReference type="PANTHER" id="PTHR43000">
    <property type="entry name" value="DTDP-D-GLUCOSE 4,6-DEHYDRATASE-RELATED"/>
    <property type="match status" value="1"/>
</dbReference>
<dbReference type="InterPro" id="IPR036291">
    <property type="entry name" value="NAD(P)-bd_dom_sf"/>
</dbReference>
<dbReference type="OrthoDB" id="9801785at2"/>